<dbReference type="AlphaFoldDB" id="A0A918Q4R0"/>
<evidence type="ECO:0000313" key="2">
    <source>
        <dbReference type="Proteomes" id="UP000662572"/>
    </source>
</evidence>
<keyword evidence="2" id="KW-1185">Reference proteome</keyword>
<dbReference type="Pfam" id="PF06995">
    <property type="entry name" value="Phage_P2_GpU"/>
    <property type="match status" value="1"/>
</dbReference>
<organism evidence="1 2">
    <name type="scientific">Asticcacaulis endophyticus</name>
    <dbReference type="NCBI Taxonomy" id="1395890"/>
    <lineage>
        <taxon>Bacteria</taxon>
        <taxon>Pseudomonadati</taxon>
        <taxon>Pseudomonadota</taxon>
        <taxon>Alphaproteobacteria</taxon>
        <taxon>Caulobacterales</taxon>
        <taxon>Caulobacteraceae</taxon>
        <taxon>Asticcacaulis</taxon>
    </lineage>
</organism>
<gene>
    <name evidence="1" type="primary">U</name>
    <name evidence="1" type="ORF">GCM10011273_17480</name>
</gene>
<name>A0A918Q4R0_9CAUL</name>
<proteinExistence type="predicted"/>
<dbReference type="InterPro" id="IPR009734">
    <property type="entry name" value="Myoviridae_GpU"/>
</dbReference>
<dbReference type="PIRSF" id="PIRSF029208">
    <property type="entry name" value="Phage_tail_GPU"/>
    <property type="match status" value="1"/>
</dbReference>
<sequence length="140" mass="15384">MMMTLGMFIFELASMPYQELQRRTSWRHAQTERFGARPALQYVGPGEETITVSGVLYGGVIGSYGAIEQIREMADAGDAYTMVSGTGEVLGEWAILSLDEKRSNFFVDGMHRKSDFTIELKRAEDAATQTATETTTAGVA</sequence>
<protein>
    <submittedName>
        <fullName evidence="1">Oxidoreductase</fullName>
    </submittedName>
</protein>
<reference evidence="1" key="2">
    <citation type="submission" date="2020-09" db="EMBL/GenBank/DDBJ databases">
        <authorList>
            <person name="Sun Q."/>
            <person name="Kim S."/>
        </authorList>
    </citation>
    <scope>NUCLEOTIDE SEQUENCE</scope>
    <source>
        <strain evidence="1">KCTC 32296</strain>
    </source>
</reference>
<dbReference type="RefSeq" id="WP_189486092.1">
    <property type="nucleotide sequence ID" value="NZ_BMZB01000002.1"/>
</dbReference>
<reference evidence="1" key="1">
    <citation type="journal article" date="2014" name="Int. J. Syst. Evol. Microbiol.">
        <title>Complete genome sequence of Corynebacterium casei LMG S-19264T (=DSM 44701T), isolated from a smear-ripened cheese.</title>
        <authorList>
            <consortium name="US DOE Joint Genome Institute (JGI-PGF)"/>
            <person name="Walter F."/>
            <person name="Albersmeier A."/>
            <person name="Kalinowski J."/>
            <person name="Ruckert C."/>
        </authorList>
    </citation>
    <scope>NUCLEOTIDE SEQUENCE</scope>
    <source>
        <strain evidence="1">KCTC 32296</strain>
    </source>
</reference>
<dbReference type="InterPro" id="IPR016912">
    <property type="entry name" value="Phage_P2_GpU"/>
</dbReference>
<dbReference type="EMBL" id="BMZB01000002">
    <property type="protein sequence ID" value="GGZ31965.1"/>
    <property type="molecule type" value="Genomic_DNA"/>
</dbReference>
<accession>A0A918Q4R0</accession>
<dbReference type="Proteomes" id="UP000662572">
    <property type="component" value="Unassembled WGS sequence"/>
</dbReference>
<comment type="caution">
    <text evidence="1">The sequence shown here is derived from an EMBL/GenBank/DDBJ whole genome shotgun (WGS) entry which is preliminary data.</text>
</comment>
<evidence type="ECO:0000313" key="1">
    <source>
        <dbReference type="EMBL" id="GGZ31965.1"/>
    </source>
</evidence>